<name>A0A0G1ETT7_9BACT</name>
<dbReference type="EMBL" id="LCFD01000009">
    <property type="protein sequence ID" value="KKS86511.1"/>
    <property type="molecule type" value="Genomic_DNA"/>
</dbReference>
<accession>A0A0G1ETT7</accession>
<evidence type="ECO:0000313" key="1">
    <source>
        <dbReference type="EMBL" id="KKS86511.1"/>
    </source>
</evidence>
<proteinExistence type="predicted"/>
<organism evidence="1 2">
    <name type="scientific">Candidatus Gottesmanbacteria bacterium GW2011_GWB1_43_11</name>
    <dbReference type="NCBI Taxonomy" id="1618446"/>
    <lineage>
        <taxon>Bacteria</taxon>
        <taxon>Candidatus Gottesmaniibacteriota</taxon>
    </lineage>
</organism>
<evidence type="ECO:0000313" key="2">
    <source>
        <dbReference type="Proteomes" id="UP000034050"/>
    </source>
</evidence>
<protein>
    <submittedName>
        <fullName evidence="1">Uncharacterized protein</fullName>
    </submittedName>
</protein>
<dbReference type="AlphaFoldDB" id="A0A0G1ETT7"/>
<dbReference type="Proteomes" id="UP000034050">
    <property type="component" value="Unassembled WGS sequence"/>
</dbReference>
<dbReference type="STRING" id="1618446.UV61_C0009G0038"/>
<sequence>MNLKPKTVILALCLSLVFIVIWMKLVPENSINLQAPVSTPSSTNLNQTRENSGGNVTVSITPVRLTPGTQPQFQIAFETHSVELDFDVAKITTLTDQQGQQFPIPIWDGAPPGGHHRQGILTFPQTLNTSVKSLNLTLTDIAGIPERKFTWDLNPK</sequence>
<gene>
    <name evidence="1" type="ORF">UV61_C0009G0038</name>
</gene>
<reference evidence="1 2" key="1">
    <citation type="journal article" date="2015" name="Nature">
        <title>rRNA introns, odd ribosomes, and small enigmatic genomes across a large radiation of phyla.</title>
        <authorList>
            <person name="Brown C.T."/>
            <person name="Hug L.A."/>
            <person name="Thomas B.C."/>
            <person name="Sharon I."/>
            <person name="Castelle C.J."/>
            <person name="Singh A."/>
            <person name="Wilkins M.J."/>
            <person name="Williams K.H."/>
            <person name="Banfield J.F."/>
        </authorList>
    </citation>
    <scope>NUCLEOTIDE SEQUENCE [LARGE SCALE GENOMIC DNA]</scope>
</reference>
<comment type="caution">
    <text evidence="1">The sequence shown here is derived from an EMBL/GenBank/DDBJ whole genome shotgun (WGS) entry which is preliminary data.</text>
</comment>